<dbReference type="GO" id="GO:0004252">
    <property type="term" value="F:serine-type endopeptidase activity"/>
    <property type="evidence" value="ECO:0007669"/>
    <property type="project" value="InterPro"/>
</dbReference>
<evidence type="ECO:0000256" key="3">
    <source>
        <dbReference type="ARBA" id="ARBA00009370"/>
    </source>
</evidence>
<feature type="domain" description="Peptidase S26" evidence="8">
    <location>
        <begin position="5"/>
        <end position="164"/>
    </location>
</feature>
<comment type="similarity">
    <text evidence="3 7">Belongs to the peptidase S26 family.</text>
</comment>
<dbReference type="Gene3D" id="2.10.109.10">
    <property type="entry name" value="Umud Fragment, subunit A"/>
    <property type="match status" value="1"/>
</dbReference>
<evidence type="ECO:0000259" key="8">
    <source>
        <dbReference type="Pfam" id="PF10502"/>
    </source>
</evidence>
<keyword evidence="7" id="KW-0645">Protease</keyword>
<evidence type="ECO:0000256" key="2">
    <source>
        <dbReference type="ARBA" id="ARBA00004401"/>
    </source>
</evidence>
<evidence type="ECO:0000256" key="7">
    <source>
        <dbReference type="RuleBase" id="RU362042"/>
    </source>
</evidence>
<dbReference type="STRING" id="159292.SAMN05192546_10183"/>
<gene>
    <name evidence="9" type="ORF">SAMN05192546_10183</name>
</gene>
<dbReference type="PANTHER" id="PTHR43390:SF1">
    <property type="entry name" value="CHLOROPLAST PROCESSING PEPTIDASE"/>
    <property type="match status" value="1"/>
</dbReference>
<evidence type="ECO:0000256" key="4">
    <source>
        <dbReference type="ARBA" id="ARBA00013208"/>
    </source>
</evidence>
<dbReference type="InterPro" id="IPR019758">
    <property type="entry name" value="Pept_S26A_signal_pept_1_CS"/>
</dbReference>
<dbReference type="CDD" id="cd06530">
    <property type="entry name" value="S26_SPase_I"/>
    <property type="match status" value="1"/>
</dbReference>
<evidence type="ECO:0000313" key="9">
    <source>
        <dbReference type="EMBL" id="SDY24795.1"/>
    </source>
</evidence>
<sequence>MKKEIIEWVKTIVISIAIALLITVFMTPTIVKNHSMTNTLEENDFLMINKLLYQRSAPKEKDIVVFQSPLRTSSGEEKLLIKRIIALSGDELLIRDGEVYVNDVLQQEEYIRENYTVGEVDLIIPEGKIFVMGDNRSNSLDSRDGILGLVSEEDIIGKAFFRLYPFGRFGFIQ</sequence>
<comment type="subcellular location">
    <subcellularLocation>
        <location evidence="2">Cell membrane</location>
        <topology evidence="2">Single-pass type II membrane protein</topology>
    </subcellularLocation>
    <subcellularLocation>
        <location evidence="7">Membrane</location>
        <topology evidence="7">Single-pass type II membrane protein</topology>
    </subcellularLocation>
</comment>
<dbReference type="PANTHER" id="PTHR43390">
    <property type="entry name" value="SIGNAL PEPTIDASE I"/>
    <property type="match status" value="1"/>
</dbReference>
<evidence type="ECO:0000256" key="5">
    <source>
        <dbReference type="ARBA" id="ARBA00022801"/>
    </source>
</evidence>
<feature type="active site" evidence="6">
    <location>
        <position position="82"/>
    </location>
</feature>
<evidence type="ECO:0000313" key="10">
    <source>
        <dbReference type="Proteomes" id="UP000199230"/>
    </source>
</evidence>
<dbReference type="NCBIfam" id="TIGR02227">
    <property type="entry name" value="sigpep_I_bact"/>
    <property type="match status" value="1"/>
</dbReference>
<proteinExistence type="inferred from homology"/>
<keyword evidence="7" id="KW-1133">Transmembrane helix</keyword>
<dbReference type="SUPFAM" id="SSF51306">
    <property type="entry name" value="LexA/Signal peptidase"/>
    <property type="match status" value="1"/>
</dbReference>
<accession>A0A1H3IBH4</accession>
<evidence type="ECO:0000256" key="6">
    <source>
        <dbReference type="PIRSR" id="PIRSR600223-1"/>
    </source>
</evidence>
<dbReference type="RefSeq" id="WP_093309777.1">
    <property type="nucleotide sequence ID" value="NZ_FNPV01000001.1"/>
</dbReference>
<dbReference type="Proteomes" id="UP000199230">
    <property type="component" value="Unassembled WGS sequence"/>
</dbReference>
<dbReference type="InterPro" id="IPR019533">
    <property type="entry name" value="Peptidase_S26"/>
</dbReference>
<dbReference type="AlphaFoldDB" id="A0A1H3IBH4"/>
<organism evidence="9 10">
    <name type="scientific">Tindallia californiensis</name>
    <dbReference type="NCBI Taxonomy" id="159292"/>
    <lineage>
        <taxon>Bacteria</taxon>
        <taxon>Bacillati</taxon>
        <taxon>Bacillota</taxon>
        <taxon>Clostridia</taxon>
        <taxon>Peptostreptococcales</taxon>
        <taxon>Tindalliaceae</taxon>
        <taxon>Tindallia</taxon>
    </lineage>
</organism>
<dbReference type="PRINTS" id="PR00727">
    <property type="entry name" value="LEADERPTASE"/>
</dbReference>
<dbReference type="EMBL" id="FNPV01000001">
    <property type="protein sequence ID" value="SDY24795.1"/>
    <property type="molecule type" value="Genomic_DNA"/>
</dbReference>
<feature type="active site" evidence="6">
    <location>
        <position position="35"/>
    </location>
</feature>
<protein>
    <recommendedName>
        <fullName evidence="4 7">Signal peptidase I</fullName>
        <ecNumber evidence="4 7">3.4.21.89</ecNumber>
    </recommendedName>
</protein>
<dbReference type="Pfam" id="PF10502">
    <property type="entry name" value="Peptidase_S26"/>
    <property type="match status" value="1"/>
</dbReference>
<dbReference type="InterPro" id="IPR036286">
    <property type="entry name" value="LexA/Signal_pep-like_sf"/>
</dbReference>
<keyword evidence="7" id="KW-0472">Membrane</keyword>
<keyword evidence="7" id="KW-0812">Transmembrane</keyword>
<evidence type="ECO:0000256" key="1">
    <source>
        <dbReference type="ARBA" id="ARBA00000677"/>
    </source>
</evidence>
<dbReference type="OrthoDB" id="9802919at2"/>
<dbReference type="GO" id="GO:0006465">
    <property type="term" value="P:signal peptide processing"/>
    <property type="evidence" value="ECO:0007669"/>
    <property type="project" value="InterPro"/>
</dbReference>
<dbReference type="PROSITE" id="PS00761">
    <property type="entry name" value="SPASE_I_3"/>
    <property type="match status" value="1"/>
</dbReference>
<name>A0A1H3IBH4_9FIRM</name>
<keyword evidence="5 7" id="KW-0378">Hydrolase</keyword>
<keyword evidence="10" id="KW-1185">Reference proteome</keyword>
<feature type="transmembrane region" description="Helical" evidence="7">
    <location>
        <begin position="12"/>
        <end position="31"/>
    </location>
</feature>
<reference evidence="9 10" key="1">
    <citation type="submission" date="2016-10" db="EMBL/GenBank/DDBJ databases">
        <authorList>
            <person name="de Groot N.N."/>
        </authorList>
    </citation>
    <scope>NUCLEOTIDE SEQUENCE [LARGE SCALE GENOMIC DNA]</scope>
    <source>
        <strain evidence="9 10">APO</strain>
    </source>
</reference>
<dbReference type="InterPro" id="IPR000223">
    <property type="entry name" value="Pept_S26A_signal_pept_1"/>
</dbReference>
<dbReference type="GO" id="GO:0005886">
    <property type="term" value="C:plasma membrane"/>
    <property type="evidence" value="ECO:0007669"/>
    <property type="project" value="UniProtKB-SubCell"/>
</dbReference>
<comment type="catalytic activity">
    <reaction evidence="1 7">
        <text>Cleavage of hydrophobic, N-terminal signal or leader sequences from secreted and periplasmic proteins.</text>
        <dbReference type="EC" id="3.4.21.89"/>
    </reaction>
</comment>
<dbReference type="EC" id="3.4.21.89" evidence="4 7"/>
<dbReference type="GO" id="GO:0009003">
    <property type="term" value="F:signal peptidase activity"/>
    <property type="evidence" value="ECO:0007669"/>
    <property type="project" value="UniProtKB-EC"/>
</dbReference>